<dbReference type="HOGENOM" id="CLU_144112_0_0_6"/>
<feature type="transmembrane region" description="Helical" evidence="1">
    <location>
        <begin position="6"/>
        <end position="26"/>
    </location>
</feature>
<dbReference type="eggNOG" id="COG1585">
    <property type="taxonomic scope" value="Bacteria"/>
</dbReference>
<proteinExistence type="predicted"/>
<dbReference type="InterPro" id="IPR012340">
    <property type="entry name" value="NA-bd_OB-fold"/>
</dbReference>
<keyword evidence="1" id="KW-0812">Transmembrane</keyword>
<feature type="transmembrane region" description="Helical" evidence="1">
    <location>
        <begin position="33"/>
        <end position="55"/>
    </location>
</feature>
<accession>A1SVZ0</accession>
<dbReference type="PANTHER" id="PTHR33507:SF3">
    <property type="entry name" value="INNER MEMBRANE PROTEIN YBBJ"/>
    <property type="match status" value="1"/>
</dbReference>
<evidence type="ECO:0000313" key="3">
    <source>
        <dbReference type="Proteomes" id="UP000000639"/>
    </source>
</evidence>
<dbReference type="STRING" id="357804.Ping_1879"/>
<dbReference type="EMBL" id="CP000510">
    <property type="protein sequence ID" value="ABM03655.1"/>
    <property type="molecule type" value="Genomic_DNA"/>
</dbReference>
<dbReference type="RefSeq" id="WP_011770215.1">
    <property type="nucleotide sequence ID" value="NC_008709.1"/>
</dbReference>
<dbReference type="PANTHER" id="PTHR33507">
    <property type="entry name" value="INNER MEMBRANE PROTEIN YBBJ"/>
    <property type="match status" value="1"/>
</dbReference>
<name>A1SVZ0_PSYIN</name>
<evidence type="ECO:0000313" key="2">
    <source>
        <dbReference type="EMBL" id="ABM03655.1"/>
    </source>
</evidence>
<evidence type="ECO:0000256" key="1">
    <source>
        <dbReference type="SAM" id="Phobius"/>
    </source>
</evidence>
<organism evidence="2 3">
    <name type="scientific">Psychromonas ingrahamii (strain DSM 17664 / CCUG 51855 / 37)</name>
    <dbReference type="NCBI Taxonomy" id="357804"/>
    <lineage>
        <taxon>Bacteria</taxon>
        <taxon>Pseudomonadati</taxon>
        <taxon>Pseudomonadota</taxon>
        <taxon>Gammaproteobacteria</taxon>
        <taxon>Alteromonadales</taxon>
        <taxon>Psychromonadaceae</taxon>
        <taxon>Psychromonas</taxon>
    </lineage>
</organism>
<reference evidence="2 3" key="1">
    <citation type="submission" date="2007-01" db="EMBL/GenBank/DDBJ databases">
        <title>Complete sequence of Psychromonas ingrahamii 37.</title>
        <authorList>
            <consortium name="US DOE Joint Genome Institute"/>
            <person name="Copeland A."/>
            <person name="Lucas S."/>
            <person name="Lapidus A."/>
            <person name="Barry K."/>
            <person name="Detter J.C."/>
            <person name="Glavina del Rio T."/>
            <person name="Hammon N."/>
            <person name="Israni S."/>
            <person name="Dalin E."/>
            <person name="Tice H."/>
            <person name="Pitluck S."/>
            <person name="Thompson L.S."/>
            <person name="Brettin T."/>
            <person name="Bruce D."/>
            <person name="Han C."/>
            <person name="Tapia R."/>
            <person name="Schmutz J."/>
            <person name="Larimer F."/>
            <person name="Land M."/>
            <person name="Hauser L."/>
            <person name="Kyrpides N."/>
            <person name="Ivanova N."/>
            <person name="Staley J."/>
            <person name="Richardson P."/>
        </authorList>
    </citation>
    <scope>NUCLEOTIDE SEQUENCE [LARGE SCALE GENOMIC DNA]</scope>
    <source>
        <strain evidence="2 3">37</strain>
    </source>
</reference>
<dbReference type="KEGG" id="pin:Ping_1879"/>
<keyword evidence="1" id="KW-0472">Membrane</keyword>
<dbReference type="OrthoDB" id="7863671at2"/>
<dbReference type="Proteomes" id="UP000000639">
    <property type="component" value="Chromosome"/>
</dbReference>
<feature type="transmembrane region" description="Helical" evidence="1">
    <location>
        <begin position="61"/>
        <end position="79"/>
    </location>
</feature>
<gene>
    <name evidence="2" type="ordered locus">Ping_1879</name>
</gene>
<keyword evidence="3" id="KW-1185">Reference proteome</keyword>
<protein>
    <submittedName>
        <fullName evidence="2">Inner membrane protein DUF107</fullName>
    </submittedName>
</protein>
<dbReference type="GO" id="GO:0005886">
    <property type="term" value="C:plasma membrane"/>
    <property type="evidence" value="ECO:0007669"/>
    <property type="project" value="TreeGrafter"/>
</dbReference>
<dbReference type="Gene3D" id="2.40.50.140">
    <property type="entry name" value="Nucleic acid-binding proteins"/>
    <property type="match status" value="1"/>
</dbReference>
<keyword evidence="1" id="KW-1133">Transmembrane helix</keyword>
<dbReference type="AlphaFoldDB" id="A1SVZ0"/>
<dbReference type="InterPro" id="IPR052165">
    <property type="entry name" value="Membrane_assoc_protease"/>
</dbReference>
<sequence length="160" mass="17328">MEYFLAHLAQVFIVSGLILLAIEVLVLGFSTFVFFFIGVGAIATGALIALGIIPATFLNSLLVTAIISTVAALISWKPLKKMQNKVGSKHVNNDMIGHQFVLTEDLRIGKTITHRYSGINWQVKAKEPLSAGTNVKIIEIEVGLLTVEGVDSLSTHKKVL</sequence>